<protein>
    <submittedName>
        <fullName evidence="1">PEBP family protein</fullName>
    </submittedName>
</protein>
<dbReference type="InterPro" id="IPR036610">
    <property type="entry name" value="PEBP-like_sf"/>
</dbReference>
<dbReference type="PANTHER" id="PTHR30289">
    <property type="entry name" value="UNCHARACTERIZED PROTEIN YBCL-RELATED"/>
    <property type="match status" value="1"/>
</dbReference>
<dbReference type="Pfam" id="PF01161">
    <property type="entry name" value="PBP"/>
    <property type="match status" value="1"/>
</dbReference>
<accession>A0A0G1K097</accession>
<dbReference type="PANTHER" id="PTHR30289:SF1">
    <property type="entry name" value="PEBP (PHOSPHATIDYLETHANOLAMINE-BINDING PROTEIN) FAMILY PROTEIN"/>
    <property type="match status" value="1"/>
</dbReference>
<dbReference type="Gene3D" id="3.90.280.10">
    <property type="entry name" value="PEBP-like"/>
    <property type="match status" value="1"/>
</dbReference>
<gene>
    <name evidence="1" type="ORF">UW74_C0052G0007</name>
</gene>
<dbReference type="NCBIfam" id="TIGR00481">
    <property type="entry name" value="YbhB/YbcL family Raf kinase inhibitor-like protein"/>
    <property type="match status" value="1"/>
</dbReference>
<evidence type="ECO:0000313" key="2">
    <source>
        <dbReference type="Proteomes" id="UP000034889"/>
    </source>
</evidence>
<reference evidence="1 2" key="1">
    <citation type="journal article" date="2015" name="Nature">
        <title>rRNA introns, odd ribosomes, and small enigmatic genomes across a large radiation of phyla.</title>
        <authorList>
            <person name="Brown C.T."/>
            <person name="Hug L.A."/>
            <person name="Thomas B.C."/>
            <person name="Sharon I."/>
            <person name="Castelle C.J."/>
            <person name="Singh A."/>
            <person name="Wilkins M.J."/>
            <person name="Williams K.H."/>
            <person name="Banfield J.F."/>
        </authorList>
    </citation>
    <scope>NUCLEOTIDE SEQUENCE [LARGE SCALE GENOMIC DNA]</scope>
</reference>
<dbReference type="InterPro" id="IPR008914">
    <property type="entry name" value="PEBP"/>
</dbReference>
<dbReference type="SUPFAM" id="SSF49777">
    <property type="entry name" value="PEBP-like"/>
    <property type="match status" value="1"/>
</dbReference>
<proteinExistence type="predicted"/>
<comment type="caution">
    <text evidence="1">The sequence shown here is derived from an EMBL/GenBank/DDBJ whole genome shotgun (WGS) entry which is preliminary data.</text>
</comment>
<dbReference type="Proteomes" id="UP000034889">
    <property type="component" value="Unassembled WGS sequence"/>
</dbReference>
<name>A0A0G1K097_9BACT</name>
<dbReference type="AlphaFoldDB" id="A0A0G1K097"/>
<evidence type="ECO:0000313" key="1">
    <source>
        <dbReference type="EMBL" id="KKT76993.1"/>
    </source>
</evidence>
<dbReference type="CDD" id="cd00865">
    <property type="entry name" value="PEBP_bact_arch"/>
    <property type="match status" value="1"/>
</dbReference>
<dbReference type="InterPro" id="IPR005247">
    <property type="entry name" value="YbhB_YbcL/LppC-like"/>
</dbReference>
<organism evidence="1 2">
    <name type="scientific">Candidatus Giovannonibacteria bacterium GW2011_GWC2_44_8</name>
    <dbReference type="NCBI Taxonomy" id="1618657"/>
    <lineage>
        <taxon>Bacteria</taxon>
        <taxon>Candidatus Giovannoniibacteriota</taxon>
    </lineage>
</organism>
<sequence>MTNDSSNTDLKLTSQVFAEGAPIPVQYTCKDQNISPPLNIMGVPPQAKSLALIMHDPDAVSGDFVHWLVWDIPSTTQTIAVNSVPPDAIQGTNSANKSQYIGPCPPAGTGTHRYMFELYALDMPLTNLNMETNREQLQKAMEGHILAQHTLTGLFSAD</sequence>
<dbReference type="EMBL" id="LCJM01000052">
    <property type="protein sequence ID" value="KKT76993.1"/>
    <property type="molecule type" value="Genomic_DNA"/>
</dbReference>